<dbReference type="Proteomes" id="UP000694545">
    <property type="component" value="Unplaced"/>
</dbReference>
<dbReference type="AlphaFoldDB" id="A0A8D2J1B6"/>
<protein>
    <submittedName>
        <fullName evidence="1">Uncharacterized protein</fullName>
    </submittedName>
</protein>
<organism evidence="1 2">
    <name type="scientific">Varanus komodoensis</name>
    <name type="common">Komodo dragon</name>
    <dbReference type="NCBI Taxonomy" id="61221"/>
    <lineage>
        <taxon>Eukaryota</taxon>
        <taxon>Metazoa</taxon>
        <taxon>Chordata</taxon>
        <taxon>Craniata</taxon>
        <taxon>Vertebrata</taxon>
        <taxon>Euteleostomi</taxon>
        <taxon>Lepidosauria</taxon>
        <taxon>Squamata</taxon>
        <taxon>Bifurcata</taxon>
        <taxon>Unidentata</taxon>
        <taxon>Episquamata</taxon>
        <taxon>Toxicofera</taxon>
        <taxon>Anguimorpha</taxon>
        <taxon>Paleoanguimorpha</taxon>
        <taxon>Varanoidea</taxon>
        <taxon>Varanidae</taxon>
        <taxon>Varanus</taxon>
    </lineage>
</organism>
<reference evidence="1" key="2">
    <citation type="submission" date="2025-09" db="UniProtKB">
        <authorList>
            <consortium name="Ensembl"/>
        </authorList>
    </citation>
    <scope>IDENTIFICATION</scope>
</reference>
<reference evidence="1" key="1">
    <citation type="submission" date="2025-08" db="UniProtKB">
        <authorList>
            <consortium name="Ensembl"/>
        </authorList>
    </citation>
    <scope>IDENTIFICATION</scope>
</reference>
<evidence type="ECO:0000313" key="1">
    <source>
        <dbReference type="Ensembl" id="ENSVKKP00000006921.1"/>
    </source>
</evidence>
<sequence length="82" mass="9051">KISLKMDLESWNKNDQKLFDAVEKGDVGRVSALASKKTARPTKLNALGQSAYVLFRSPCPDLSSLLNKRLLGGRKDCTVQTE</sequence>
<accession>A0A8D2J1B6</accession>
<evidence type="ECO:0000313" key="2">
    <source>
        <dbReference type="Proteomes" id="UP000694545"/>
    </source>
</evidence>
<name>A0A8D2J1B6_VARKO</name>
<dbReference type="Ensembl" id="ENSVKKT00000007102.1">
    <property type="protein sequence ID" value="ENSVKKP00000006921.1"/>
    <property type="gene ID" value="ENSVKKG00000005000.1"/>
</dbReference>
<proteinExistence type="predicted"/>
<keyword evidence="2" id="KW-1185">Reference proteome</keyword>